<dbReference type="PANTHER" id="PTHR31527:SF0">
    <property type="entry name" value="RE64534P"/>
    <property type="match status" value="1"/>
</dbReference>
<dbReference type="Pfam" id="PF09347">
    <property type="entry name" value="DUF1989"/>
    <property type="match status" value="1"/>
</dbReference>
<dbReference type="InterPro" id="IPR018959">
    <property type="entry name" value="DUF1989"/>
</dbReference>
<feature type="domain" description="DUF1989" evidence="1">
    <location>
        <begin position="65"/>
        <end position="227"/>
    </location>
</feature>
<gene>
    <name evidence="2" type="ORF">SAMEA3545359_02718</name>
</gene>
<evidence type="ECO:0000259" key="1">
    <source>
        <dbReference type="Pfam" id="PF09347"/>
    </source>
</evidence>
<dbReference type="EMBL" id="FMHG01000004">
    <property type="protein sequence ID" value="SCJ90411.1"/>
    <property type="molecule type" value="Genomic_DNA"/>
</dbReference>
<protein>
    <submittedName>
        <fullName evidence="2">Urea carboxylase-associated protein 1</fullName>
    </submittedName>
</protein>
<organism evidence="2">
    <name type="scientific">uncultured Anaerotruncus sp</name>
    <dbReference type="NCBI Taxonomy" id="905011"/>
    <lineage>
        <taxon>Bacteria</taxon>
        <taxon>Bacillati</taxon>
        <taxon>Bacillota</taxon>
        <taxon>Clostridia</taxon>
        <taxon>Eubacteriales</taxon>
        <taxon>Oscillospiraceae</taxon>
        <taxon>Anaerotruncus</taxon>
        <taxon>environmental samples</taxon>
    </lineage>
</organism>
<evidence type="ECO:0000313" key="2">
    <source>
        <dbReference type="EMBL" id="SCJ90411.1"/>
    </source>
</evidence>
<dbReference type="AlphaFoldDB" id="A0A1C6K831"/>
<accession>A0A1C6K831</accession>
<sequence length="357" mass="39768">MDRVLSVPFNHQQLALLDRYTAVPGAYSTLILQALAEAQPGCQQAQLSSPAPPPPKRRQLAQHLLEPGTGIAVEVKAGQVLRIAQVEGGQCGDLNVYNLQNGQEHLHVGRTRHLHGPHPTTGDLLWSCAPWERPLMAILQNTGVCDTTFASCSTLGYSHFYNMPQHINCQQMQIEAQRAYGIGPWQEHDSFNLFMYTVSDSEGNPGIDRNGAGPSDYIEFYALTDVLAIPNVCGDDLGKTSNFWQNHLSVIVEEALPEDRQRAEDFTKPYQNSVVPVPYQMKEVPLRRDPDYTPHFPHLPLRIHQVEVVLSEQDQQKLDAVHNPGLYGDDLCAALRDIVMDWADAKNNASLPGYSHH</sequence>
<reference evidence="2" key="1">
    <citation type="submission" date="2015-09" db="EMBL/GenBank/DDBJ databases">
        <authorList>
            <consortium name="Pathogen Informatics"/>
        </authorList>
    </citation>
    <scope>NUCLEOTIDE SEQUENCE</scope>
    <source>
        <strain evidence="2">2789STDY5834896</strain>
    </source>
</reference>
<dbReference type="PANTHER" id="PTHR31527">
    <property type="entry name" value="RE64534P"/>
    <property type="match status" value="1"/>
</dbReference>
<name>A0A1C6K831_9FIRM</name>
<proteinExistence type="predicted"/>